<dbReference type="InterPro" id="IPR017788">
    <property type="entry name" value="Hda"/>
</dbReference>
<dbReference type="InterPro" id="IPR055199">
    <property type="entry name" value="Hda_lid"/>
</dbReference>
<dbReference type="EMBL" id="AYLO01000064">
    <property type="protein sequence ID" value="ESS72212.1"/>
    <property type="molecule type" value="Genomic_DNA"/>
</dbReference>
<dbReference type="GO" id="GO:0006270">
    <property type="term" value="P:DNA replication initiation"/>
    <property type="evidence" value="ECO:0007669"/>
    <property type="project" value="TreeGrafter"/>
</dbReference>
<dbReference type="NCBIfam" id="TIGR03420">
    <property type="entry name" value="DnaA_homol_Hda"/>
    <property type="match status" value="1"/>
</dbReference>
<dbReference type="Proteomes" id="UP000017842">
    <property type="component" value="Unassembled WGS sequence"/>
</dbReference>
<dbReference type="SUPFAM" id="SSF52540">
    <property type="entry name" value="P-loop containing nucleoside triphosphate hydrolases"/>
    <property type="match status" value="1"/>
</dbReference>
<feature type="domain" description="Hda lid" evidence="2">
    <location>
        <begin position="164"/>
        <end position="228"/>
    </location>
</feature>
<dbReference type="Gene3D" id="3.40.50.300">
    <property type="entry name" value="P-loop containing nucleotide triphosphate hydrolases"/>
    <property type="match status" value="1"/>
</dbReference>
<protein>
    <submittedName>
        <fullName evidence="3">DnaA regulatory inactivator Hda</fullName>
    </submittedName>
</protein>
<comment type="caution">
    <text evidence="3">The sequence shown here is derived from an EMBL/GenBank/DDBJ whole genome shotgun (WGS) entry which is preliminary data.</text>
</comment>
<proteinExistence type="predicted"/>
<dbReference type="STRING" id="1116472.MGMO_66c00510"/>
<dbReference type="OrthoDB" id="9784878at2"/>
<dbReference type="GO" id="GO:0032297">
    <property type="term" value="P:negative regulation of DNA-templated DNA replication initiation"/>
    <property type="evidence" value="ECO:0007669"/>
    <property type="project" value="InterPro"/>
</dbReference>
<dbReference type="AlphaFoldDB" id="V5C171"/>
<dbReference type="PATRIC" id="fig|1116472.3.peg.2029"/>
<dbReference type="PANTHER" id="PTHR30050">
    <property type="entry name" value="CHROMOSOMAL REPLICATION INITIATOR PROTEIN DNAA"/>
    <property type="match status" value="1"/>
</dbReference>
<reference evidence="3 4" key="1">
    <citation type="journal article" date="2013" name="Genome Announc.">
        <title>Draft Genome Sequence of the Methanotrophic Gammaproteobacterium Methyloglobulus morosus DSM 22980 Strain KoM1.</title>
        <authorList>
            <person name="Poehlein A."/>
            <person name="Deutzmann J.S."/>
            <person name="Daniel R."/>
            <person name="Simeonova D.D."/>
        </authorList>
    </citation>
    <scope>NUCLEOTIDE SEQUENCE [LARGE SCALE GENOMIC DNA]</scope>
    <source>
        <strain evidence="3 4">KoM1</strain>
    </source>
</reference>
<feature type="domain" description="Chromosomal replication initiator protein DnaA ATPAse" evidence="1">
    <location>
        <begin position="14"/>
        <end position="157"/>
    </location>
</feature>
<evidence type="ECO:0000313" key="4">
    <source>
        <dbReference type="Proteomes" id="UP000017842"/>
    </source>
</evidence>
<dbReference type="Pfam" id="PF00308">
    <property type="entry name" value="Bac_DnaA"/>
    <property type="match status" value="1"/>
</dbReference>
<dbReference type="Pfam" id="PF22688">
    <property type="entry name" value="Hda_lid"/>
    <property type="match status" value="1"/>
</dbReference>
<evidence type="ECO:0000313" key="3">
    <source>
        <dbReference type="EMBL" id="ESS72212.1"/>
    </source>
</evidence>
<dbReference type="RefSeq" id="WP_023494790.1">
    <property type="nucleotide sequence ID" value="NZ_AYLO01000064.1"/>
</dbReference>
<dbReference type="InterPro" id="IPR013317">
    <property type="entry name" value="DnaA_dom"/>
</dbReference>
<dbReference type="InterPro" id="IPR027417">
    <property type="entry name" value="P-loop_NTPase"/>
</dbReference>
<organism evidence="3 4">
    <name type="scientific">Methyloglobulus morosus KoM1</name>
    <dbReference type="NCBI Taxonomy" id="1116472"/>
    <lineage>
        <taxon>Bacteria</taxon>
        <taxon>Pseudomonadati</taxon>
        <taxon>Pseudomonadota</taxon>
        <taxon>Gammaproteobacteria</taxon>
        <taxon>Methylococcales</taxon>
        <taxon>Methylococcaceae</taxon>
        <taxon>Methyloglobulus</taxon>
    </lineage>
</organism>
<gene>
    <name evidence="3" type="primary">hda</name>
    <name evidence="3" type="ORF">MGMO_66c00510</name>
</gene>
<sequence>MAEQLPVTFEFRSNQTFDDFCPGSNQEIIVQLRKSVAGAGEQLIFLWGDKGHGKSHLLQACCQDAFNQGIRAFYLDLSTSISSEPELLNGLEAFELVCLDNIEALMGLADWELAFFNFFNHHRDRNHRLVLSATRPPNALAFTLADLQTRINWGLSIKIQPLDDNDKIAALTHKAQQMGFDITPQVARFLLTHYDRNLSSLWPMFDELDKASLAAQRKLTIPFLKQVLERDGK</sequence>
<evidence type="ECO:0000259" key="1">
    <source>
        <dbReference type="Pfam" id="PF00308"/>
    </source>
</evidence>
<name>V5C171_9GAMM</name>
<evidence type="ECO:0000259" key="2">
    <source>
        <dbReference type="Pfam" id="PF22688"/>
    </source>
</evidence>
<dbReference type="eggNOG" id="COG0593">
    <property type="taxonomic scope" value="Bacteria"/>
</dbReference>
<dbReference type="PANTHER" id="PTHR30050:SF5">
    <property type="entry name" value="DNAA REGULATORY INACTIVATOR HDA"/>
    <property type="match status" value="1"/>
</dbReference>
<dbReference type="Gene3D" id="1.10.8.60">
    <property type="match status" value="1"/>
</dbReference>
<accession>V5C171</accession>
<keyword evidence="4" id="KW-1185">Reference proteome</keyword>